<reference evidence="2" key="1">
    <citation type="submission" date="2023-06" db="EMBL/GenBank/DDBJ databases">
        <title>Genome-scale phylogeny and comparative genomics of the fungal order Sordariales.</title>
        <authorList>
            <consortium name="Lawrence Berkeley National Laboratory"/>
            <person name="Hensen N."/>
            <person name="Bonometti L."/>
            <person name="Westerberg I."/>
            <person name="Brannstrom I.O."/>
            <person name="Guillou S."/>
            <person name="Cros-Aarteil S."/>
            <person name="Calhoun S."/>
            <person name="Haridas S."/>
            <person name="Kuo A."/>
            <person name="Mondo S."/>
            <person name="Pangilinan J."/>
            <person name="Riley R."/>
            <person name="Labutti K."/>
            <person name="Andreopoulos B."/>
            <person name="Lipzen A."/>
            <person name="Chen C."/>
            <person name="Yanf M."/>
            <person name="Daum C."/>
            <person name="Ng V."/>
            <person name="Clum A."/>
            <person name="Steindorff A."/>
            <person name="Ohm R."/>
            <person name="Martin F."/>
            <person name="Silar P."/>
            <person name="Natvig D."/>
            <person name="Lalanne C."/>
            <person name="Gautier V."/>
            <person name="Ament-Velasquez S.L."/>
            <person name="Kruys A."/>
            <person name="Hutchinson M.I."/>
            <person name="Powell A.J."/>
            <person name="Barry K."/>
            <person name="Miller A.N."/>
            <person name="Grigoriev I.V."/>
            <person name="Debuchy R."/>
            <person name="Gladieux P."/>
            <person name="Thoren M.H."/>
            <person name="Johannesson H."/>
        </authorList>
    </citation>
    <scope>NUCLEOTIDE SEQUENCE</scope>
    <source>
        <strain evidence="2">SMH2532-1</strain>
    </source>
</reference>
<organism evidence="2 3">
    <name type="scientific">Cercophora newfieldiana</name>
    <dbReference type="NCBI Taxonomy" id="92897"/>
    <lineage>
        <taxon>Eukaryota</taxon>
        <taxon>Fungi</taxon>
        <taxon>Dikarya</taxon>
        <taxon>Ascomycota</taxon>
        <taxon>Pezizomycotina</taxon>
        <taxon>Sordariomycetes</taxon>
        <taxon>Sordariomycetidae</taxon>
        <taxon>Sordariales</taxon>
        <taxon>Lasiosphaeriaceae</taxon>
        <taxon>Cercophora</taxon>
    </lineage>
</organism>
<evidence type="ECO:0000313" key="3">
    <source>
        <dbReference type="Proteomes" id="UP001174936"/>
    </source>
</evidence>
<protein>
    <submittedName>
        <fullName evidence="2">Uncharacterized protein</fullName>
    </submittedName>
</protein>
<evidence type="ECO:0000313" key="2">
    <source>
        <dbReference type="EMBL" id="KAK0652346.1"/>
    </source>
</evidence>
<keyword evidence="3" id="KW-1185">Reference proteome</keyword>
<dbReference type="EMBL" id="JAULSV010000002">
    <property type="protein sequence ID" value="KAK0652346.1"/>
    <property type="molecule type" value="Genomic_DNA"/>
</dbReference>
<proteinExistence type="predicted"/>
<evidence type="ECO:0000256" key="1">
    <source>
        <dbReference type="SAM" id="MobiDB-lite"/>
    </source>
</evidence>
<accession>A0AA39YIY9</accession>
<dbReference type="AlphaFoldDB" id="A0AA39YIY9"/>
<feature type="region of interest" description="Disordered" evidence="1">
    <location>
        <begin position="90"/>
        <end position="114"/>
    </location>
</feature>
<feature type="compositionally biased region" description="Basic residues" evidence="1">
    <location>
        <begin position="105"/>
        <end position="114"/>
    </location>
</feature>
<name>A0AA39YIY9_9PEZI</name>
<gene>
    <name evidence="2" type="ORF">B0T16DRAFT_100923</name>
</gene>
<comment type="caution">
    <text evidence="2">The sequence shown here is derived from an EMBL/GenBank/DDBJ whole genome shotgun (WGS) entry which is preliminary data.</text>
</comment>
<sequence length="156" mass="17337">MFNRSVDSFSTPSTLSQDSALPRNHNCFYFSDFYCVPTRTITPSPQDFEIARAAGPLTSRRSAKLTPTLTTLQLKLEPLLYHRGRPAVAMGKSGARTAEPITTSTHRRAKKGKKTYNTRDSLVITDPTTSLALARLSRGERTGSRVLQRVWSYVTG</sequence>
<dbReference type="Proteomes" id="UP001174936">
    <property type="component" value="Unassembled WGS sequence"/>
</dbReference>